<feature type="transmembrane region" description="Helical" evidence="6">
    <location>
        <begin position="437"/>
        <end position="457"/>
    </location>
</feature>
<keyword evidence="10" id="KW-1185">Reference proteome</keyword>
<dbReference type="Gene3D" id="2.40.20.10">
    <property type="entry name" value="Plasminogen Kringle 4"/>
    <property type="match status" value="1"/>
</dbReference>
<evidence type="ECO:0000313" key="10">
    <source>
        <dbReference type="Proteomes" id="UP000749559"/>
    </source>
</evidence>
<dbReference type="SUPFAM" id="SSF57440">
    <property type="entry name" value="Kringle-like"/>
    <property type="match status" value="2"/>
</dbReference>
<dbReference type="InterPro" id="IPR038178">
    <property type="entry name" value="Kringle_sf"/>
</dbReference>
<evidence type="ECO:0000259" key="7">
    <source>
        <dbReference type="PROSITE" id="PS50070"/>
    </source>
</evidence>
<evidence type="ECO:0000256" key="1">
    <source>
        <dbReference type="ARBA" id="ARBA00022572"/>
    </source>
</evidence>
<dbReference type="SMART" id="SM00130">
    <property type="entry name" value="KR"/>
    <property type="match status" value="1"/>
</dbReference>
<accession>A0A8S4N3X3</accession>
<reference evidence="9" key="1">
    <citation type="submission" date="2022-03" db="EMBL/GenBank/DDBJ databases">
        <authorList>
            <person name="Martin C."/>
        </authorList>
    </citation>
    <scope>NUCLEOTIDE SEQUENCE</scope>
</reference>
<dbReference type="Gene3D" id="2.10.10.10">
    <property type="entry name" value="Fibronectin, type II, collagen-binding"/>
    <property type="match status" value="1"/>
</dbReference>
<proteinExistence type="predicted"/>
<dbReference type="InterPro" id="IPR013806">
    <property type="entry name" value="Kringle-like"/>
</dbReference>
<feature type="domain" description="Kringle" evidence="7">
    <location>
        <begin position="60"/>
        <end position="132"/>
    </location>
</feature>
<dbReference type="PROSITE" id="PS50070">
    <property type="entry name" value="KRINGLE_2"/>
    <property type="match status" value="1"/>
</dbReference>
<keyword evidence="2" id="KW-0677">Repeat</keyword>
<evidence type="ECO:0000256" key="4">
    <source>
        <dbReference type="PROSITE-ProRule" id="PRU00121"/>
    </source>
</evidence>
<dbReference type="InterPro" id="IPR036943">
    <property type="entry name" value="FN_type2_sf"/>
</dbReference>
<dbReference type="OrthoDB" id="406838at2759"/>
<dbReference type="CDD" id="cd00062">
    <property type="entry name" value="FN2"/>
    <property type="match status" value="1"/>
</dbReference>
<name>A0A8S4N3X3_OWEFU</name>
<keyword evidence="6" id="KW-1133">Transmembrane helix</keyword>
<sequence length="526" mass="57144">MTYNLQALVNFSVATYLVYRAYNNDWLGSVRTDELVIIYLLFVYVAMETTDIGCKTSHTGSEYEGGQSISKEGNPCYSWAGSSVVDMLSYSGMSIDNNECRNPYNYEVAPFCRTSDPDDPDEIYQFCQVPYCANVKLETESGVPCVFPFTAGGLQHSSCIKDNDTKYWCSTTSNFDLDGQHAYCNAPIILTTIPTTSTTTIVDTTITTVDTTIADTTTVDTTISDATTIIDTTTFDTTIAATTTDDTTIAATTTDDTTIAATTTDDTTIAATTTDDTTIAATTTDDTTIAATTTDDTTIAATITVHTITDASTIEHTTSTTKADVVGTTSAVVNTTTTTDANSVTKLTSLKESDTESFHTSSSTVQTSTVENNSINQEISTNNTVTIVYNGSAVNITINSTDNVTTTSGHVYDANKYTSTTTAVPIIPILNLTHHQVAVGILLPIFVTVYGSCYVIYGCDKLHKCLKVTGPYRRMRRYIRHKYRHRRNIKTNSRVKLFEQPPVRLSHSNSQRASAPTDISCIITEL</sequence>
<comment type="caution">
    <text evidence="5">Lacks conserved residue(s) required for the propagation of feature annotation.</text>
</comment>
<keyword evidence="1 4" id="KW-0420">Kringle</keyword>
<gene>
    <name evidence="9" type="ORF">OFUS_LOCUS2861</name>
</gene>
<dbReference type="EMBL" id="CAIIXF020000001">
    <property type="protein sequence ID" value="CAH1775571.1"/>
    <property type="molecule type" value="Genomic_DNA"/>
</dbReference>
<evidence type="ECO:0000256" key="3">
    <source>
        <dbReference type="ARBA" id="ARBA00023157"/>
    </source>
</evidence>
<evidence type="ECO:0000256" key="5">
    <source>
        <dbReference type="PROSITE-ProRule" id="PRU00479"/>
    </source>
</evidence>
<keyword evidence="6" id="KW-0472">Membrane</keyword>
<evidence type="ECO:0000256" key="2">
    <source>
        <dbReference type="ARBA" id="ARBA00022737"/>
    </source>
</evidence>
<dbReference type="InterPro" id="IPR000001">
    <property type="entry name" value="Kringle"/>
</dbReference>
<dbReference type="PRINTS" id="PR00013">
    <property type="entry name" value="FNTYPEII"/>
</dbReference>
<dbReference type="PROSITE" id="PS51092">
    <property type="entry name" value="FN2_2"/>
    <property type="match status" value="1"/>
</dbReference>
<evidence type="ECO:0000313" key="9">
    <source>
        <dbReference type="EMBL" id="CAH1775571.1"/>
    </source>
</evidence>
<dbReference type="Proteomes" id="UP000749559">
    <property type="component" value="Unassembled WGS sequence"/>
</dbReference>
<evidence type="ECO:0000259" key="8">
    <source>
        <dbReference type="PROSITE" id="PS51092"/>
    </source>
</evidence>
<dbReference type="InterPro" id="IPR000562">
    <property type="entry name" value="FN_type2_dom"/>
</dbReference>
<dbReference type="AlphaFoldDB" id="A0A8S4N3X3"/>
<keyword evidence="3" id="KW-1015">Disulfide bond</keyword>
<feature type="domain" description="Fibronectin type-II" evidence="8">
    <location>
        <begin position="140"/>
        <end position="186"/>
    </location>
</feature>
<protein>
    <submittedName>
        <fullName evidence="9">Uncharacterized protein</fullName>
    </submittedName>
</protein>
<organism evidence="9 10">
    <name type="scientific">Owenia fusiformis</name>
    <name type="common">Polychaete worm</name>
    <dbReference type="NCBI Taxonomy" id="6347"/>
    <lineage>
        <taxon>Eukaryota</taxon>
        <taxon>Metazoa</taxon>
        <taxon>Spiralia</taxon>
        <taxon>Lophotrochozoa</taxon>
        <taxon>Annelida</taxon>
        <taxon>Polychaeta</taxon>
        <taxon>Sedentaria</taxon>
        <taxon>Canalipalpata</taxon>
        <taxon>Sabellida</taxon>
        <taxon>Oweniida</taxon>
        <taxon>Oweniidae</taxon>
        <taxon>Owenia</taxon>
    </lineage>
</organism>
<dbReference type="Pfam" id="PF00040">
    <property type="entry name" value="fn2"/>
    <property type="match status" value="1"/>
</dbReference>
<evidence type="ECO:0000256" key="6">
    <source>
        <dbReference type="SAM" id="Phobius"/>
    </source>
</evidence>
<comment type="caution">
    <text evidence="9">The sequence shown here is derived from an EMBL/GenBank/DDBJ whole genome shotgun (WGS) entry which is preliminary data.</text>
</comment>
<keyword evidence="6" id="KW-0812">Transmembrane</keyword>
<dbReference type="SMART" id="SM00059">
    <property type="entry name" value="FN2"/>
    <property type="match status" value="1"/>
</dbReference>